<accession>A0A517Y4Y7</accession>
<feature type="chain" id="PRO_5022231514" evidence="1">
    <location>
        <begin position="29"/>
        <end position="396"/>
    </location>
</feature>
<dbReference type="Gene3D" id="2.60.120.260">
    <property type="entry name" value="Galactose-binding domain-like"/>
    <property type="match status" value="1"/>
</dbReference>
<dbReference type="AlphaFoldDB" id="A0A517Y4Y7"/>
<proteinExistence type="predicted"/>
<keyword evidence="3" id="KW-1185">Reference proteome</keyword>
<dbReference type="KEGG" id="aagg:ETAA8_03590"/>
<gene>
    <name evidence="2" type="ORF">ETAA8_03590</name>
</gene>
<reference evidence="2 3" key="1">
    <citation type="submission" date="2019-02" db="EMBL/GenBank/DDBJ databases">
        <title>Deep-cultivation of Planctomycetes and their phenomic and genomic characterization uncovers novel biology.</title>
        <authorList>
            <person name="Wiegand S."/>
            <person name="Jogler M."/>
            <person name="Boedeker C."/>
            <person name="Pinto D."/>
            <person name="Vollmers J."/>
            <person name="Rivas-Marin E."/>
            <person name="Kohn T."/>
            <person name="Peeters S.H."/>
            <person name="Heuer A."/>
            <person name="Rast P."/>
            <person name="Oberbeckmann S."/>
            <person name="Bunk B."/>
            <person name="Jeske O."/>
            <person name="Meyerdierks A."/>
            <person name="Storesund J.E."/>
            <person name="Kallscheuer N."/>
            <person name="Luecker S."/>
            <person name="Lage O.M."/>
            <person name="Pohl T."/>
            <person name="Merkel B.J."/>
            <person name="Hornburger P."/>
            <person name="Mueller R.-W."/>
            <person name="Bruemmer F."/>
            <person name="Labrenz M."/>
            <person name="Spormann A.M."/>
            <person name="Op den Camp H."/>
            <person name="Overmann J."/>
            <person name="Amann R."/>
            <person name="Jetten M.S.M."/>
            <person name="Mascher T."/>
            <person name="Medema M.H."/>
            <person name="Devos D.P."/>
            <person name="Kaster A.-K."/>
            <person name="Ovreas L."/>
            <person name="Rohde M."/>
            <person name="Galperin M.Y."/>
            <person name="Jogler C."/>
        </authorList>
    </citation>
    <scope>NUCLEOTIDE SEQUENCE [LARGE SCALE GENOMIC DNA]</scope>
    <source>
        <strain evidence="2 3">ETA_A8</strain>
    </source>
</reference>
<dbReference type="RefSeq" id="WP_145084013.1">
    <property type="nucleotide sequence ID" value="NZ_CP036274.1"/>
</dbReference>
<evidence type="ECO:0000313" key="3">
    <source>
        <dbReference type="Proteomes" id="UP000315017"/>
    </source>
</evidence>
<name>A0A517Y4Y7_9BACT</name>
<evidence type="ECO:0000256" key="1">
    <source>
        <dbReference type="SAM" id="SignalP"/>
    </source>
</evidence>
<feature type="signal peptide" evidence="1">
    <location>
        <begin position="1"/>
        <end position="28"/>
    </location>
</feature>
<keyword evidence="1" id="KW-0732">Signal</keyword>
<dbReference type="EMBL" id="CP036274">
    <property type="protein sequence ID" value="QDU25295.1"/>
    <property type="molecule type" value="Genomic_DNA"/>
</dbReference>
<organism evidence="2 3">
    <name type="scientific">Anatilimnocola aggregata</name>
    <dbReference type="NCBI Taxonomy" id="2528021"/>
    <lineage>
        <taxon>Bacteria</taxon>
        <taxon>Pseudomonadati</taxon>
        <taxon>Planctomycetota</taxon>
        <taxon>Planctomycetia</taxon>
        <taxon>Pirellulales</taxon>
        <taxon>Pirellulaceae</taxon>
        <taxon>Anatilimnocola</taxon>
    </lineage>
</organism>
<evidence type="ECO:0000313" key="2">
    <source>
        <dbReference type="EMBL" id="QDU25295.1"/>
    </source>
</evidence>
<dbReference type="OrthoDB" id="212892at2"/>
<protein>
    <submittedName>
        <fullName evidence="2">Uncharacterized protein</fullName>
    </submittedName>
</protein>
<sequence precursor="true">MQRLQFFAARIVCFAASGAALLWSVASAADPAHDLSPELAKIRAVQAKGEGNRDASLAMKKVSQADAAALPIIIAAMDGAEPLVENWIRAAAEAVAQKQVDAGKPLPVAQLELFLKDTRHSPRGRRLAFELIAQQDKTAPERLIPTLLNDPSLELRREAVAKALDDAAKISAQPTAVKMYQNALTAARDLDQIKAASAKLKDLGEKANVPTHMGFITTWHIVGPFDNVDDAGWDVAYPPEKGVDLTAKYAGQKEEIGWISHTSTDEFGIVDLTKALDKHKGAVAYAYTEFLSDKDQPADFRLGSINANKLWVNGKELTANHVYHAGIQVDQYNSKGELKAGKNTILIKVCQNEQKEMWAQDWKFQLRVCDAIGTAILSTDRPTVRTSALPGSTLLK</sequence>
<dbReference type="Proteomes" id="UP000315017">
    <property type="component" value="Chromosome"/>
</dbReference>